<dbReference type="PANTHER" id="PTHR15004">
    <property type="entry name" value="GLUTAMYL-TRNA(GLN) AMIDOTRANSFERASE SUBUNIT C, MITOCHONDRIAL"/>
    <property type="match status" value="1"/>
</dbReference>
<dbReference type="GO" id="GO:0006412">
    <property type="term" value="P:translation"/>
    <property type="evidence" value="ECO:0007669"/>
    <property type="project" value="UniProtKB-UniRule"/>
</dbReference>
<name>A0A0G0WP52_9BACT</name>
<comment type="catalytic activity">
    <reaction evidence="1">
        <text>L-aspartyl-tRNA(Asn) + L-glutamine + ATP + H2O = L-asparaginyl-tRNA(Asn) + L-glutamate + ADP + phosphate + 2 H(+)</text>
        <dbReference type="Rhea" id="RHEA:14513"/>
        <dbReference type="Rhea" id="RHEA-COMP:9674"/>
        <dbReference type="Rhea" id="RHEA-COMP:9677"/>
        <dbReference type="ChEBI" id="CHEBI:15377"/>
        <dbReference type="ChEBI" id="CHEBI:15378"/>
        <dbReference type="ChEBI" id="CHEBI:29985"/>
        <dbReference type="ChEBI" id="CHEBI:30616"/>
        <dbReference type="ChEBI" id="CHEBI:43474"/>
        <dbReference type="ChEBI" id="CHEBI:58359"/>
        <dbReference type="ChEBI" id="CHEBI:78515"/>
        <dbReference type="ChEBI" id="CHEBI:78516"/>
        <dbReference type="ChEBI" id="CHEBI:456216"/>
    </reaction>
</comment>
<keyword evidence="2" id="KW-0808">Transferase</keyword>
<dbReference type="Proteomes" id="UP000034854">
    <property type="component" value="Unassembled WGS sequence"/>
</dbReference>
<comment type="similarity">
    <text evidence="1">Belongs to the GatC family.</text>
</comment>
<dbReference type="GO" id="GO:0016740">
    <property type="term" value="F:transferase activity"/>
    <property type="evidence" value="ECO:0007669"/>
    <property type="project" value="UniProtKB-KW"/>
</dbReference>
<accession>A0A0G0WP52</accession>
<dbReference type="Gene3D" id="1.10.20.60">
    <property type="entry name" value="Glu-tRNAGln amidotransferase C subunit, N-terminal domain"/>
    <property type="match status" value="1"/>
</dbReference>
<dbReference type="Pfam" id="PF02686">
    <property type="entry name" value="GatC"/>
    <property type="match status" value="1"/>
</dbReference>
<keyword evidence="1" id="KW-0436">Ligase</keyword>
<sequence length="121" mass="13472">MWNQTIHSSGTRTVLRYNGSTMKGGLTPDQVHKIARLANLILTSEEVEKFAPQLSAILEFVSKLQKIPTKDVIPTSQVNGLENVYREDEIDKSRMLTQEDALANAPATHNGFFKVKAVFGE</sequence>
<dbReference type="PANTHER" id="PTHR15004:SF0">
    <property type="entry name" value="GLUTAMYL-TRNA(GLN) AMIDOTRANSFERASE SUBUNIT C, MITOCHONDRIAL"/>
    <property type="match status" value="1"/>
</dbReference>
<keyword evidence="1" id="KW-0648">Protein biosynthesis</keyword>
<comment type="subunit">
    <text evidence="1">Heterotrimer of A, B and C subunits.</text>
</comment>
<comment type="catalytic activity">
    <reaction evidence="1">
        <text>L-glutamyl-tRNA(Gln) + L-glutamine + ATP + H2O = L-glutaminyl-tRNA(Gln) + L-glutamate + ADP + phosphate + H(+)</text>
        <dbReference type="Rhea" id="RHEA:17521"/>
        <dbReference type="Rhea" id="RHEA-COMP:9681"/>
        <dbReference type="Rhea" id="RHEA-COMP:9684"/>
        <dbReference type="ChEBI" id="CHEBI:15377"/>
        <dbReference type="ChEBI" id="CHEBI:15378"/>
        <dbReference type="ChEBI" id="CHEBI:29985"/>
        <dbReference type="ChEBI" id="CHEBI:30616"/>
        <dbReference type="ChEBI" id="CHEBI:43474"/>
        <dbReference type="ChEBI" id="CHEBI:58359"/>
        <dbReference type="ChEBI" id="CHEBI:78520"/>
        <dbReference type="ChEBI" id="CHEBI:78521"/>
        <dbReference type="ChEBI" id="CHEBI:456216"/>
    </reaction>
</comment>
<proteinExistence type="inferred from homology"/>
<dbReference type="EC" id="6.3.5.-" evidence="1"/>
<reference evidence="2 3" key="1">
    <citation type="journal article" date="2015" name="Nature">
        <title>rRNA introns, odd ribosomes, and small enigmatic genomes across a large radiation of phyla.</title>
        <authorList>
            <person name="Brown C.T."/>
            <person name="Hug L.A."/>
            <person name="Thomas B.C."/>
            <person name="Sharon I."/>
            <person name="Castelle C.J."/>
            <person name="Singh A."/>
            <person name="Wilkins M.J."/>
            <person name="Williams K.H."/>
            <person name="Banfield J.F."/>
        </authorList>
    </citation>
    <scope>NUCLEOTIDE SEQUENCE [LARGE SCALE GENOMIC DNA]</scope>
</reference>
<keyword evidence="1" id="KW-0067">ATP-binding</keyword>
<organism evidence="2 3">
    <name type="scientific">Candidatus Curtissbacteria bacterium GW2011_GWA1_41_11</name>
    <dbReference type="NCBI Taxonomy" id="1618409"/>
    <lineage>
        <taxon>Bacteria</taxon>
        <taxon>Candidatus Curtissiibacteriota</taxon>
    </lineage>
</organism>
<dbReference type="InterPro" id="IPR036113">
    <property type="entry name" value="Asp/Glu-ADT_sf_sub_c"/>
</dbReference>
<dbReference type="EMBL" id="LCAG01000018">
    <property type="protein sequence ID" value="KKR86245.1"/>
    <property type="molecule type" value="Genomic_DNA"/>
</dbReference>
<evidence type="ECO:0000313" key="3">
    <source>
        <dbReference type="Proteomes" id="UP000034854"/>
    </source>
</evidence>
<dbReference type="AlphaFoldDB" id="A0A0G0WP52"/>
<evidence type="ECO:0000256" key="1">
    <source>
        <dbReference type="HAMAP-Rule" id="MF_00122"/>
    </source>
</evidence>
<dbReference type="NCBIfam" id="TIGR00135">
    <property type="entry name" value="gatC"/>
    <property type="match status" value="1"/>
</dbReference>
<dbReference type="GO" id="GO:0006450">
    <property type="term" value="P:regulation of translational fidelity"/>
    <property type="evidence" value="ECO:0007669"/>
    <property type="project" value="InterPro"/>
</dbReference>
<comment type="function">
    <text evidence="1">Allows the formation of correctly charged Asn-tRNA(Asn) or Gln-tRNA(Gln) through the transamidation of misacylated Asp-tRNA(Asn) or Glu-tRNA(Gln) in organisms which lack either or both of asparaginyl-tRNA or glutaminyl-tRNA synthetases. The reaction takes place in the presence of glutamine and ATP through an activated phospho-Asp-tRNA(Asn) or phospho-Glu-tRNA(Gln).</text>
</comment>
<dbReference type="GO" id="GO:0050567">
    <property type="term" value="F:glutaminyl-tRNA synthase (glutamine-hydrolyzing) activity"/>
    <property type="evidence" value="ECO:0007669"/>
    <property type="project" value="UniProtKB-UniRule"/>
</dbReference>
<gene>
    <name evidence="1" type="primary">gatC</name>
    <name evidence="2" type="ORF">UU34_C0018G0006</name>
</gene>
<keyword evidence="1" id="KW-0547">Nucleotide-binding</keyword>
<dbReference type="GO" id="GO:0070681">
    <property type="term" value="P:glutaminyl-tRNAGln biosynthesis via transamidation"/>
    <property type="evidence" value="ECO:0007669"/>
    <property type="project" value="TreeGrafter"/>
</dbReference>
<dbReference type="InterPro" id="IPR003837">
    <property type="entry name" value="GatC"/>
</dbReference>
<dbReference type="SUPFAM" id="SSF141000">
    <property type="entry name" value="Glu-tRNAGln amidotransferase C subunit"/>
    <property type="match status" value="1"/>
</dbReference>
<dbReference type="GO" id="GO:0005524">
    <property type="term" value="F:ATP binding"/>
    <property type="evidence" value="ECO:0007669"/>
    <property type="project" value="UniProtKB-KW"/>
</dbReference>
<dbReference type="GO" id="GO:0050566">
    <property type="term" value="F:asparaginyl-tRNA synthase (glutamine-hydrolyzing) activity"/>
    <property type="evidence" value="ECO:0007669"/>
    <property type="project" value="RHEA"/>
</dbReference>
<dbReference type="HAMAP" id="MF_00122">
    <property type="entry name" value="GatC"/>
    <property type="match status" value="1"/>
</dbReference>
<protein>
    <recommendedName>
        <fullName evidence="1">Aspartyl/glutamyl-tRNA(Asn/Gln) amidotransferase subunit C</fullName>
        <shortName evidence="1">Asp/Glu-ADT subunit C</shortName>
        <ecNumber evidence="1">6.3.5.-</ecNumber>
    </recommendedName>
</protein>
<comment type="caution">
    <text evidence="2">The sequence shown here is derived from an EMBL/GenBank/DDBJ whole genome shotgun (WGS) entry which is preliminary data.</text>
</comment>
<evidence type="ECO:0000313" key="2">
    <source>
        <dbReference type="EMBL" id="KKR86245.1"/>
    </source>
</evidence>